<accession>A0A8F6TWC5</accession>
<dbReference type="GO" id="GO:0050660">
    <property type="term" value="F:flavin adenine dinucleotide binding"/>
    <property type="evidence" value="ECO:0007669"/>
    <property type="project" value="TreeGrafter"/>
</dbReference>
<comment type="similarity">
    <text evidence="1">Belongs to the FAD-dependent oxidoreductase family.</text>
</comment>
<organism evidence="7 8">
    <name type="scientific">Gymnodinialimonas ceratoperidinii</name>
    <dbReference type="NCBI Taxonomy" id="2856823"/>
    <lineage>
        <taxon>Bacteria</taxon>
        <taxon>Pseudomonadati</taxon>
        <taxon>Pseudomonadota</taxon>
        <taxon>Alphaproteobacteria</taxon>
        <taxon>Rhodobacterales</taxon>
        <taxon>Paracoccaceae</taxon>
        <taxon>Gymnodinialimonas</taxon>
    </lineage>
</organism>
<name>A0A8F6TWC5_9RHOB</name>
<protein>
    <submittedName>
        <fullName evidence="7">FAD-dependent oxidoreductase</fullName>
    </submittedName>
</protein>
<reference evidence="7 8" key="1">
    <citation type="submission" date="2021-07" db="EMBL/GenBank/DDBJ databases">
        <title>A novel Jannaschia species isolated from marine dinoflagellate Ceratoperidinium margalefii.</title>
        <authorList>
            <person name="Jiang Y."/>
            <person name="Li Z."/>
        </authorList>
    </citation>
    <scope>NUCLEOTIDE SEQUENCE [LARGE SCALE GENOMIC DNA]</scope>
    <source>
        <strain evidence="7 8">J12C1-MA-4</strain>
    </source>
</reference>
<gene>
    <name evidence="7" type="ORF">KYE46_01080</name>
</gene>
<dbReference type="EMBL" id="CP079194">
    <property type="protein sequence ID" value="QXT39885.1"/>
    <property type="molecule type" value="Genomic_DNA"/>
</dbReference>
<dbReference type="Proteomes" id="UP000825009">
    <property type="component" value="Chromosome"/>
</dbReference>
<dbReference type="Pfam" id="PF00070">
    <property type="entry name" value="Pyr_redox"/>
    <property type="match status" value="1"/>
</dbReference>
<keyword evidence="8" id="KW-1185">Reference proteome</keyword>
<evidence type="ECO:0000256" key="3">
    <source>
        <dbReference type="ARBA" id="ARBA00022827"/>
    </source>
</evidence>
<dbReference type="GO" id="GO:0004174">
    <property type="term" value="F:electron-transferring-flavoprotein dehydrogenase activity"/>
    <property type="evidence" value="ECO:0007669"/>
    <property type="project" value="TreeGrafter"/>
</dbReference>
<dbReference type="PANTHER" id="PTHR43735:SF3">
    <property type="entry name" value="FERROPTOSIS SUPPRESSOR PROTEIN 1"/>
    <property type="match status" value="1"/>
</dbReference>
<evidence type="ECO:0000256" key="4">
    <source>
        <dbReference type="ARBA" id="ARBA00023002"/>
    </source>
</evidence>
<evidence type="ECO:0000256" key="1">
    <source>
        <dbReference type="ARBA" id="ARBA00006442"/>
    </source>
</evidence>
<dbReference type="RefSeq" id="WP_219002855.1">
    <property type="nucleotide sequence ID" value="NZ_CP079194.1"/>
</dbReference>
<dbReference type="AlphaFoldDB" id="A0A8F6TWC5"/>
<evidence type="ECO:0000313" key="8">
    <source>
        <dbReference type="Proteomes" id="UP000825009"/>
    </source>
</evidence>
<dbReference type="KEGG" id="gce:KYE46_01080"/>
<dbReference type="Pfam" id="PF07992">
    <property type="entry name" value="Pyr_redox_2"/>
    <property type="match status" value="1"/>
</dbReference>
<proteinExistence type="inferred from homology"/>
<evidence type="ECO:0000256" key="2">
    <source>
        <dbReference type="ARBA" id="ARBA00022630"/>
    </source>
</evidence>
<keyword evidence="4" id="KW-0560">Oxidoreductase</keyword>
<feature type="domain" description="Pyridine nucleotide-disulphide oxidoreductase N-terminal" evidence="5">
    <location>
        <begin position="4"/>
        <end position="54"/>
    </location>
</feature>
<keyword evidence="3" id="KW-0274">FAD</keyword>
<feature type="domain" description="FAD/NAD(P)-binding" evidence="6">
    <location>
        <begin position="79"/>
        <end position="286"/>
    </location>
</feature>
<evidence type="ECO:0000313" key="7">
    <source>
        <dbReference type="EMBL" id="QXT39885.1"/>
    </source>
</evidence>
<keyword evidence="2" id="KW-0285">Flavoprotein</keyword>
<evidence type="ECO:0000259" key="6">
    <source>
        <dbReference type="Pfam" id="PF07992"/>
    </source>
</evidence>
<sequence length="361" mass="38620">MSTRIAIVGGGYVGIDLATAFDDSADVTLIEPRSHFVHTPAMIRAVVDPSLTERALIPYDKLLTHGRVVQARAVGLDAGGVTLEDGTRIEADLIVVGTGSSNASPFKPDGDDIAGLREANRRAYERLKAAKTVGIIGAGAVGTELAGEIAHAMPDKEITLISDEEALFPKKPDGLGKALARKLRKAGVRLILGQKAENLESTRAPFSGELKLSDGSEHRFDLIFPVLGAKPISGLLEALPDTKTARSGRVEVDPWLRPSPALPNVFALGDVAETGDGMTVVGATRQLVWLKATLKQVMAGRAVEDLLQYAPWGSKAPILIPLGPKRGNSFLGLFTVGNFITRMLKGEDLFIKKYQKMMNRI</sequence>
<dbReference type="GO" id="GO:0005737">
    <property type="term" value="C:cytoplasm"/>
    <property type="evidence" value="ECO:0007669"/>
    <property type="project" value="TreeGrafter"/>
</dbReference>
<dbReference type="InterPro" id="IPR023753">
    <property type="entry name" value="FAD/NAD-binding_dom"/>
</dbReference>
<evidence type="ECO:0000259" key="5">
    <source>
        <dbReference type="Pfam" id="PF00070"/>
    </source>
</evidence>
<dbReference type="InterPro" id="IPR039648">
    <property type="entry name" value="DHPH_N"/>
</dbReference>
<dbReference type="PANTHER" id="PTHR43735">
    <property type="entry name" value="APOPTOSIS-INDUCING FACTOR 1"/>
    <property type="match status" value="1"/>
</dbReference>